<feature type="compositionally biased region" description="Polar residues" evidence="1">
    <location>
        <begin position="271"/>
        <end position="285"/>
    </location>
</feature>
<proteinExistence type="predicted"/>
<feature type="region of interest" description="Disordered" evidence="1">
    <location>
        <begin position="270"/>
        <end position="292"/>
    </location>
</feature>
<dbReference type="Proteomes" id="UP000694866">
    <property type="component" value="Unplaced"/>
</dbReference>
<feature type="region of interest" description="Disordered" evidence="1">
    <location>
        <begin position="1"/>
        <end position="187"/>
    </location>
</feature>
<gene>
    <name evidence="3 4" type="primary">LOC105264490</name>
</gene>
<protein>
    <submittedName>
        <fullName evidence="3 4">Uncharacterized protein isoform X1</fullName>
    </submittedName>
</protein>
<name>A0A9R1SYY4_9HYME</name>
<dbReference type="GeneID" id="105264490"/>
<feature type="compositionally biased region" description="Basic and acidic residues" evidence="1">
    <location>
        <begin position="7"/>
        <end position="16"/>
    </location>
</feature>
<organism evidence="2 3">
    <name type="scientific">Fopius arisanus</name>
    <dbReference type="NCBI Taxonomy" id="64838"/>
    <lineage>
        <taxon>Eukaryota</taxon>
        <taxon>Metazoa</taxon>
        <taxon>Ecdysozoa</taxon>
        <taxon>Arthropoda</taxon>
        <taxon>Hexapoda</taxon>
        <taxon>Insecta</taxon>
        <taxon>Pterygota</taxon>
        <taxon>Neoptera</taxon>
        <taxon>Endopterygota</taxon>
        <taxon>Hymenoptera</taxon>
        <taxon>Apocrita</taxon>
        <taxon>Ichneumonoidea</taxon>
        <taxon>Braconidae</taxon>
        <taxon>Opiinae</taxon>
        <taxon>Fopius</taxon>
    </lineage>
</organism>
<keyword evidence="2" id="KW-1185">Reference proteome</keyword>
<evidence type="ECO:0000313" key="4">
    <source>
        <dbReference type="RefSeq" id="XP_011299693.1"/>
    </source>
</evidence>
<evidence type="ECO:0000313" key="2">
    <source>
        <dbReference type="Proteomes" id="UP000694866"/>
    </source>
</evidence>
<sequence>MGMSLSAEKKIGKDYRNGPGKARSLRKIGGNTPTWLFLRGQNLVSEESEVEETSSVHAMSRKRAKMVFKNSKYSPIMENNEHDRDDEENDSDPSEENRKRKRPRSSGSSGSENDQEQLPHSKRHDQVNHSQTNKKDRELSSRQKRGTTDSSRSDRSFLNNSPQVKDATLNSGHCCLSGGKENARPGRIENPELILNKPRSFLRKSRVKIKGADPRFEELQERINTPDRRFLTDHIHFKMEILHENILHGIDCIRRSSSNDVKNQLKDSKISMVSENQSPGQSTPLPETILDGSPFRSTGRIYCVRKFSRSFATPRR</sequence>
<evidence type="ECO:0000313" key="3">
    <source>
        <dbReference type="RefSeq" id="XP_011299692.1"/>
    </source>
</evidence>
<accession>A0A9R1SYY4</accession>
<dbReference type="KEGG" id="fas:105264490"/>
<reference evidence="3 4" key="1">
    <citation type="submission" date="2025-04" db="UniProtKB">
        <authorList>
            <consortium name="RefSeq"/>
        </authorList>
    </citation>
    <scope>IDENTIFICATION</scope>
    <source>
        <strain evidence="3 4">USDA-PBARC FA_bdor</strain>
        <tissue evidence="3 4">Whole organism</tissue>
    </source>
</reference>
<accession>A0A9R1TX91</accession>
<dbReference type="RefSeq" id="XP_011299692.1">
    <property type="nucleotide sequence ID" value="XM_011301390.1"/>
</dbReference>
<feature type="compositionally biased region" description="Acidic residues" evidence="1">
    <location>
        <begin position="84"/>
        <end position="94"/>
    </location>
</feature>
<dbReference type="RefSeq" id="XP_011299693.1">
    <property type="nucleotide sequence ID" value="XM_011301391.1"/>
</dbReference>
<dbReference type="AlphaFoldDB" id="A0A9R1SYY4"/>
<evidence type="ECO:0000256" key="1">
    <source>
        <dbReference type="SAM" id="MobiDB-lite"/>
    </source>
</evidence>
<feature type="compositionally biased region" description="Polar residues" evidence="1">
    <location>
        <begin position="157"/>
        <end position="171"/>
    </location>
</feature>